<feature type="transmembrane region" description="Helical" evidence="1">
    <location>
        <begin position="16"/>
        <end position="36"/>
    </location>
</feature>
<dbReference type="InterPro" id="IPR045691">
    <property type="entry name" value="DUF6056"/>
</dbReference>
<gene>
    <name evidence="2" type="ORF">JS530_09085</name>
</gene>
<keyword evidence="3" id="KW-1185">Reference proteome</keyword>
<reference evidence="2 3" key="1">
    <citation type="journal article" date="2021" name="Environ. Microbiol.">
        <title>Genetic insights into the dark matter of the mammalian gut microbiota through targeted genome reconstruction.</title>
        <authorList>
            <person name="Lugli G.A."/>
            <person name="Alessandri G."/>
            <person name="Milani C."/>
            <person name="Viappiani A."/>
            <person name="Fontana F."/>
            <person name="Tarracchini C."/>
            <person name="Mancabelli L."/>
            <person name="Argentini C."/>
            <person name="Ruiz L."/>
            <person name="Margolles A."/>
            <person name="van Sinderen D."/>
            <person name="Turroni F."/>
            <person name="Ventura M."/>
        </authorList>
    </citation>
    <scope>NUCLEOTIDE SEQUENCE [LARGE SCALE GENOMIC DNA]</scope>
    <source>
        <strain evidence="2 3">LC6</strain>
    </source>
</reference>
<keyword evidence="1" id="KW-0812">Transmembrane</keyword>
<accession>A0ABS5UX20</accession>
<feature type="transmembrane region" description="Helical" evidence="1">
    <location>
        <begin position="347"/>
        <end position="367"/>
    </location>
</feature>
<evidence type="ECO:0000256" key="1">
    <source>
        <dbReference type="SAM" id="Phobius"/>
    </source>
</evidence>
<dbReference type="EMBL" id="JAFEJU010000007">
    <property type="protein sequence ID" value="MBT1175647.1"/>
    <property type="molecule type" value="Genomic_DNA"/>
</dbReference>
<feature type="transmembrane region" description="Helical" evidence="1">
    <location>
        <begin position="402"/>
        <end position="418"/>
    </location>
</feature>
<feature type="transmembrane region" description="Helical" evidence="1">
    <location>
        <begin position="86"/>
        <end position="104"/>
    </location>
</feature>
<dbReference type="Proteomes" id="UP000711736">
    <property type="component" value="Unassembled WGS sequence"/>
</dbReference>
<organism evidence="2 3">
    <name type="scientific">Bifidobacterium colobi</name>
    <dbReference type="NCBI Taxonomy" id="2809026"/>
    <lineage>
        <taxon>Bacteria</taxon>
        <taxon>Bacillati</taxon>
        <taxon>Actinomycetota</taxon>
        <taxon>Actinomycetes</taxon>
        <taxon>Bifidobacteriales</taxon>
        <taxon>Bifidobacteriaceae</taxon>
        <taxon>Bifidobacterium</taxon>
    </lineage>
</organism>
<protein>
    <recommendedName>
        <fullName evidence="4">ABC transporter permease</fullName>
    </recommendedName>
</protein>
<feature type="transmembrane region" description="Helical" evidence="1">
    <location>
        <begin position="271"/>
        <end position="288"/>
    </location>
</feature>
<feature type="transmembrane region" description="Helical" evidence="1">
    <location>
        <begin position="134"/>
        <end position="162"/>
    </location>
</feature>
<name>A0ABS5UX20_9BIFI</name>
<feature type="transmembrane region" description="Helical" evidence="1">
    <location>
        <begin position="373"/>
        <end position="390"/>
    </location>
</feature>
<evidence type="ECO:0000313" key="3">
    <source>
        <dbReference type="Proteomes" id="UP000711736"/>
    </source>
</evidence>
<sequence>MLHDVERLRKVNESKYWIAATWVCSIVVTFITLLPIGREKGDDTNFAIWISQSSSPAHWVWERYLNWSGRVFSESAAAVFIPLDQMWWRIADALMVALLVYSIIRLVSDTMTVSAVLMGYAGIWLLPPQMMKNAVYWVAGSFAYLWPSALALFSAILLMDIYKGKPTRYWGWRIPLVFLASLGVEQTGLCLCAFGAVTVLVVWLRQKTVSVPALVFTVVAAIGVVIELVSPGSHLRTISEANYWYKEFPTLSVSRKVVRGVIWQTYSTTKYLLPIIAVMAIGLLVAMARDLKRSESIELEGMSARTSAVVVNCMCVLTAMLVMIMCLDATGTRKMLMHFYGGGPRIIIAYLFWGVLFTAWALIVVLYSHSPKFTALMLLACIAATAVMYFSPTIYASGVRSMFASSLMLIMLIHIARLEHPHRFWYWIIGLPAALNFVHFVLGLWGASL</sequence>
<keyword evidence="1" id="KW-1133">Transmembrane helix</keyword>
<evidence type="ECO:0000313" key="2">
    <source>
        <dbReference type="EMBL" id="MBT1175647.1"/>
    </source>
</evidence>
<proteinExistence type="predicted"/>
<dbReference type="Pfam" id="PF19528">
    <property type="entry name" value="DUF6056"/>
    <property type="match status" value="1"/>
</dbReference>
<feature type="transmembrane region" description="Helical" evidence="1">
    <location>
        <begin position="308"/>
        <end position="327"/>
    </location>
</feature>
<evidence type="ECO:0008006" key="4">
    <source>
        <dbReference type="Google" id="ProtNLM"/>
    </source>
</evidence>
<comment type="caution">
    <text evidence="2">The sequence shown here is derived from an EMBL/GenBank/DDBJ whole genome shotgun (WGS) entry which is preliminary data.</text>
</comment>
<feature type="transmembrane region" description="Helical" evidence="1">
    <location>
        <begin position="209"/>
        <end position="229"/>
    </location>
</feature>
<keyword evidence="1" id="KW-0472">Membrane</keyword>
<feature type="transmembrane region" description="Helical" evidence="1">
    <location>
        <begin position="174"/>
        <end position="203"/>
    </location>
</feature>
<dbReference type="RefSeq" id="WP_214376844.1">
    <property type="nucleotide sequence ID" value="NZ_JAFEJU010000007.1"/>
</dbReference>
<feature type="transmembrane region" description="Helical" evidence="1">
    <location>
        <begin position="424"/>
        <end position="447"/>
    </location>
</feature>